<dbReference type="PROSITE" id="PS00622">
    <property type="entry name" value="HTH_LUXR_1"/>
    <property type="match status" value="1"/>
</dbReference>
<evidence type="ECO:0000256" key="2">
    <source>
        <dbReference type="ARBA" id="ARBA00023125"/>
    </source>
</evidence>
<dbReference type="SUPFAM" id="SSF46894">
    <property type="entry name" value="C-terminal effector domain of the bipartite response regulators"/>
    <property type="match status" value="4"/>
</dbReference>
<keyword evidence="7" id="KW-1185">Reference proteome</keyword>
<dbReference type="SMART" id="SM00421">
    <property type="entry name" value="HTH_LUXR"/>
    <property type="match status" value="4"/>
</dbReference>
<evidence type="ECO:0000256" key="1">
    <source>
        <dbReference type="ARBA" id="ARBA00023015"/>
    </source>
</evidence>
<dbReference type="PANTHER" id="PTHR43214">
    <property type="entry name" value="TWO-COMPONENT RESPONSE REGULATOR"/>
    <property type="match status" value="1"/>
</dbReference>
<dbReference type="Pfam" id="PF00196">
    <property type="entry name" value="GerE"/>
    <property type="match status" value="3"/>
</dbReference>
<evidence type="ECO:0000256" key="3">
    <source>
        <dbReference type="ARBA" id="ARBA00023163"/>
    </source>
</evidence>
<dbReference type="EMBL" id="JAXAVV010000005">
    <property type="protein sequence ID" value="MDX8050427.1"/>
    <property type="molecule type" value="Genomic_DNA"/>
</dbReference>
<keyword evidence="2" id="KW-0238">DNA-binding</keyword>
<dbReference type="Gene3D" id="1.10.10.10">
    <property type="entry name" value="Winged helix-like DNA-binding domain superfamily/Winged helix DNA-binding domain"/>
    <property type="match status" value="4"/>
</dbReference>
<dbReference type="InterPro" id="IPR039420">
    <property type="entry name" value="WalR-like"/>
</dbReference>
<evidence type="ECO:0000256" key="4">
    <source>
        <dbReference type="SAM" id="MobiDB-lite"/>
    </source>
</evidence>
<protein>
    <submittedName>
        <fullName evidence="6">LuxR C-terminal-related transcriptional regulator</fullName>
    </submittedName>
</protein>
<evidence type="ECO:0000259" key="5">
    <source>
        <dbReference type="PROSITE" id="PS50043"/>
    </source>
</evidence>
<dbReference type="InterPro" id="IPR000792">
    <property type="entry name" value="Tscrpt_reg_LuxR_C"/>
</dbReference>
<comment type="caution">
    <text evidence="6">The sequence shown here is derived from an EMBL/GenBank/DDBJ whole genome shotgun (WGS) entry which is preliminary data.</text>
</comment>
<feature type="domain" description="HTH luxR-type" evidence="5">
    <location>
        <begin position="165"/>
        <end position="228"/>
    </location>
</feature>
<evidence type="ECO:0000313" key="7">
    <source>
        <dbReference type="Proteomes" id="UP001271792"/>
    </source>
</evidence>
<evidence type="ECO:0000313" key="6">
    <source>
        <dbReference type="EMBL" id="MDX8050427.1"/>
    </source>
</evidence>
<keyword evidence="1" id="KW-0805">Transcription regulation</keyword>
<dbReference type="PRINTS" id="PR00038">
    <property type="entry name" value="HTHLUXR"/>
</dbReference>
<dbReference type="InterPro" id="IPR016032">
    <property type="entry name" value="Sig_transdc_resp-reg_C-effctor"/>
</dbReference>
<proteinExistence type="predicted"/>
<dbReference type="RefSeq" id="WP_319984400.1">
    <property type="nucleotide sequence ID" value="NZ_JAXAVV010000005.1"/>
</dbReference>
<dbReference type="Proteomes" id="UP001271792">
    <property type="component" value="Unassembled WGS sequence"/>
</dbReference>
<gene>
    <name evidence="6" type="ORF">SK571_13630</name>
</gene>
<keyword evidence="3" id="KW-0804">Transcription</keyword>
<feature type="region of interest" description="Disordered" evidence="4">
    <location>
        <begin position="147"/>
        <end position="172"/>
    </location>
</feature>
<dbReference type="CDD" id="cd06170">
    <property type="entry name" value="LuxR_C_like"/>
    <property type="match status" value="2"/>
</dbReference>
<accession>A0ABU4TR81</accession>
<name>A0ABU4TR81_9PSEU</name>
<dbReference type="PROSITE" id="PS50043">
    <property type="entry name" value="HTH_LUXR_2"/>
    <property type="match status" value="2"/>
</dbReference>
<feature type="domain" description="HTH luxR-type" evidence="5">
    <location>
        <begin position="9"/>
        <end position="72"/>
    </location>
</feature>
<dbReference type="PANTHER" id="PTHR43214:SF24">
    <property type="entry name" value="TRANSCRIPTIONAL REGULATORY PROTEIN NARL-RELATED"/>
    <property type="match status" value="1"/>
</dbReference>
<reference evidence="6 7" key="1">
    <citation type="submission" date="2023-11" db="EMBL/GenBank/DDBJ databases">
        <title>Lentzea sokolovensis, sp. nov., Lentzea kristufkii, sp. nov., and Lentzea miocenensis, sp. nov., rare actinobacteria from Sokolov Coal Basin, Miocene lacustrine sediment, Czech Republic.</title>
        <authorList>
            <person name="Lara A."/>
            <person name="Kotroba L."/>
            <person name="Nouioui I."/>
            <person name="Neumann-Schaal M."/>
            <person name="Mast Y."/>
            <person name="Chronakova A."/>
        </authorList>
    </citation>
    <scope>NUCLEOTIDE SEQUENCE [LARGE SCALE GENOMIC DNA]</scope>
    <source>
        <strain evidence="6 7">BCCO 10_0798</strain>
    </source>
</reference>
<organism evidence="6 7">
    <name type="scientific">Lentzea kristufekii</name>
    <dbReference type="NCBI Taxonomy" id="3095430"/>
    <lineage>
        <taxon>Bacteria</taxon>
        <taxon>Bacillati</taxon>
        <taxon>Actinomycetota</taxon>
        <taxon>Actinomycetes</taxon>
        <taxon>Pseudonocardiales</taxon>
        <taxon>Pseudonocardiaceae</taxon>
        <taxon>Lentzea</taxon>
    </lineage>
</organism>
<sequence length="309" mass="34318">MNAVTARVPGSSTPTVREMEVLQHISDGFTTEEIGAALYLTENSVRTLTKNLFRRLGVRERAHAVNVGFQRGWLVLNFPLPEPITWLSIEPQLLRLIARGWTYSRIGTHLQVGDEEQVKHRTRSLFGELRARNRAHAVRKGYEHGMLAAPGGTAPQPSPVKPTRPGASGPRKRELQVLDLTSRGHSYERAAEILGISPSTASSHGRRLFKRIGARDGSHAVRLGFERGWLIPEPVEEFPADLVEKDALLLGYMSAGLTNVQIARRLGLTPSSVVRRASILYMKLGVEDRRHAVRRGFELKVLRPGGDRG</sequence>
<dbReference type="InterPro" id="IPR036388">
    <property type="entry name" value="WH-like_DNA-bd_sf"/>
</dbReference>